<reference evidence="6 7" key="1">
    <citation type="submission" date="2018-03" db="EMBL/GenBank/DDBJ databases">
        <authorList>
            <person name="Gulvik C.A."/>
        </authorList>
    </citation>
    <scope>NUCLEOTIDE SEQUENCE [LARGE SCALE GENOMIC DNA]</scope>
    <source>
        <strain evidence="6 7">JCM 31581</strain>
    </source>
</reference>
<organism evidence="6 7">
    <name type="scientific">Vagococcus humatus</name>
    <dbReference type="NCBI Taxonomy" id="1889241"/>
    <lineage>
        <taxon>Bacteria</taxon>
        <taxon>Bacillati</taxon>
        <taxon>Bacillota</taxon>
        <taxon>Bacilli</taxon>
        <taxon>Lactobacillales</taxon>
        <taxon>Enterococcaceae</taxon>
        <taxon>Vagococcus</taxon>
    </lineage>
</organism>
<evidence type="ECO:0000313" key="6">
    <source>
        <dbReference type="EMBL" id="RST89820.1"/>
    </source>
</evidence>
<dbReference type="AlphaFoldDB" id="A0A429Z7W2"/>
<keyword evidence="3" id="KW-0067">ATP-binding</keyword>
<feature type="domain" description="ABC transporter" evidence="5">
    <location>
        <begin position="2"/>
        <end position="232"/>
    </location>
</feature>
<evidence type="ECO:0000256" key="2">
    <source>
        <dbReference type="ARBA" id="ARBA00022741"/>
    </source>
</evidence>
<sequence length="257" mass="28437">MIEIKQLSKSYGDKVALNQLNLQINQGEIFGFLGHNGAGKSTTIKTLVSIIEPTSGEIVIDGLDLATHRETIKKKIAYVPDTPDIFLQLTASEYWDLIAVAYEIKEEAKVAKLTELSQLFAMTAHQDETLASFSHGMRQKTILIGALLADPDIWILDEPLQGLDPQAAYDLKAMMQAHADKGKTVIFSTHVLDTAQQLCDNLAILKQGELLYNGSVDTLLESSPGERLEDIYLKMAGRQADNQPTEQTEQLEEISHE</sequence>
<dbReference type="InterPro" id="IPR027417">
    <property type="entry name" value="P-loop_NTPase"/>
</dbReference>
<dbReference type="PROSITE" id="PS50893">
    <property type="entry name" value="ABC_TRANSPORTER_2"/>
    <property type="match status" value="1"/>
</dbReference>
<keyword evidence="1" id="KW-0813">Transport</keyword>
<dbReference type="Proteomes" id="UP000277864">
    <property type="component" value="Unassembled WGS sequence"/>
</dbReference>
<dbReference type="Gene3D" id="3.40.50.300">
    <property type="entry name" value="P-loop containing nucleotide triphosphate hydrolases"/>
    <property type="match status" value="1"/>
</dbReference>
<dbReference type="RefSeq" id="WP_125942430.1">
    <property type="nucleotide sequence ID" value="NZ_PXZH01000001.1"/>
</dbReference>
<dbReference type="PANTHER" id="PTHR42939">
    <property type="entry name" value="ABC TRANSPORTER ATP-BINDING PROTEIN ALBC-RELATED"/>
    <property type="match status" value="1"/>
</dbReference>
<name>A0A429Z7W2_9ENTE</name>
<accession>A0A429Z7W2</accession>
<proteinExistence type="predicted"/>
<dbReference type="GO" id="GO:0016887">
    <property type="term" value="F:ATP hydrolysis activity"/>
    <property type="evidence" value="ECO:0007669"/>
    <property type="project" value="InterPro"/>
</dbReference>
<dbReference type="SUPFAM" id="SSF52540">
    <property type="entry name" value="P-loop containing nucleoside triphosphate hydrolases"/>
    <property type="match status" value="1"/>
</dbReference>
<dbReference type="InterPro" id="IPR003593">
    <property type="entry name" value="AAA+_ATPase"/>
</dbReference>
<dbReference type="CDD" id="cd03230">
    <property type="entry name" value="ABC_DR_subfamily_A"/>
    <property type="match status" value="1"/>
</dbReference>
<keyword evidence="7" id="KW-1185">Reference proteome</keyword>
<comment type="caution">
    <text evidence="6">The sequence shown here is derived from an EMBL/GenBank/DDBJ whole genome shotgun (WGS) entry which is preliminary data.</text>
</comment>
<dbReference type="PANTHER" id="PTHR42939:SF1">
    <property type="entry name" value="ABC TRANSPORTER ATP-BINDING PROTEIN ALBC-RELATED"/>
    <property type="match status" value="1"/>
</dbReference>
<evidence type="ECO:0000256" key="3">
    <source>
        <dbReference type="ARBA" id="ARBA00022840"/>
    </source>
</evidence>
<feature type="region of interest" description="Disordered" evidence="4">
    <location>
        <begin position="237"/>
        <end position="257"/>
    </location>
</feature>
<dbReference type="GO" id="GO:0005524">
    <property type="term" value="F:ATP binding"/>
    <property type="evidence" value="ECO:0007669"/>
    <property type="project" value="UniProtKB-KW"/>
</dbReference>
<evidence type="ECO:0000256" key="1">
    <source>
        <dbReference type="ARBA" id="ARBA00022448"/>
    </source>
</evidence>
<dbReference type="InterPro" id="IPR003439">
    <property type="entry name" value="ABC_transporter-like_ATP-bd"/>
</dbReference>
<evidence type="ECO:0000256" key="4">
    <source>
        <dbReference type="SAM" id="MobiDB-lite"/>
    </source>
</evidence>
<dbReference type="Pfam" id="PF00005">
    <property type="entry name" value="ABC_tran"/>
    <property type="match status" value="1"/>
</dbReference>
<evidence type="ECO:0000259" key="5">
    <source>
        <dbReference type="PROSITE" id="PS50893"/>
    </source>
</evidence>
<protein>
    <submittedName>
        <fullName evidence="6">3-dehydroquinate dehydratase</fullName>
    </submittedName>
</protein>
<dbReference type="SMART" id="SM00382">
    <property type="entry name" value="AAA"/>
    <property type="match status" value="1"/>
</dbReference>
<dbReference type="EMBL" id="PXZH01000001">
    <property type="protein sequence ID" value="RST89820.1"/>
    <property type="molecule type" value="Genomic_DNA"/>
</dbReference>
<dbReference type="InterPro" id="IPR051782">
    <property type="entry name" value="ABC_Transporter_VariousFunc"/>
</dbReference>
<dbReference type="OrthoDB" id="9804819at2"/>
<keyword evidence="2" id="KW-0547">Nucleotide-binding</keyword>
<gene>
    <name evidence="6" type="ORF">C7P63_01700</name>
</gene>
<evidence type="ECO:0000313" key="7">
    <source>
        <dbReference type="Proteomes" id="UP000277864"/>
    </source>
</evidence>